<accession>A0A494THL6</accession>
<dbReference type="RefSeq" id="WP_121153068.1">
    <property type="nucleotide sequence ID" value="NZ_CP032829.1"/>
</dbReference>
<keyword evidence="1" id="KW-0472">Membrane</keyword>
<feature type="transmembrane region" description="Helical" evidence="1">
    <location>
        <begin position="20"/>
        <end position="42"/>
    </location>
</feature>
<evidence type="ECO:0000313" key="2">
    <source>
        <dbReference type="EMBL" id="AYJ86443.1"/>
    </source>
</evidence>
<dbReference type="Pfam" id="PF04964">
    <property type="entry name" value="Flp_Fap"/>
    <property type="match status" value="1"/>
</dbReference>
<protein>
    <submittedName>
        <fullName evidence="2">Flp family type IVb pilin</fullName>
    </submittedName>
</protein>
<keyword evidence="1" id="KW-1133">Transmembrane helix</keyword>
<keyword evidence="3" id="KW-1185">Reference proteome</keyword>
<dbReference type="KEGG" id="spha:D3Y57_11295"/>
<reference evidence="2 3" key="1">
    <citation type="submission" date="2018-09" db="EMBL/GenBank/DDBJ databases">
        <title>Sphingomonas peninsula sp. nov., isolated from fildes peninsula, Antarctic soil.</title>
        <authorList>
            <person name="Yingchao G."/>
        </authorList>
    </citation>
    <scope>NUCLEOTIDE SEQUENCE [LARGE SCALE GENOMIC DNA]</scope>
    <source>
        <strain evidence="2 3">YZ-8</strain>
    </source>
</reference>
<sequence>MINYLRMFVRDEEGVTAVEYAVLAVLIISAIVVALGSFGSGLKAAFDAISALLLKPAG</sequence>
<name>A0A494THL6_SPHPE</name>
<organism evidence="2 3">
    <name type="scientific">Sphingomonas paeninsulae</name>
    <dbReference type="NCBI Taxonomy" id="2319844"/>
    <lineage>
        <taxon>Bacteria</taxon>
        <taxon>Pseudomonadati</taxon>
        <taxon>Pseudomonadota</taxon>
        <taxon>Alphaproteobacteria</taxon>
        <taxon>Sphingomonadales</taxon>
        <taxon>Sphingomonadaceae</taxon>
        <taxon>Sphingomonas</taxon>
    </lineage>
</organism>
<dbReference type="InterPro" id="IPR007047">
    <property type="entry name" value="Flp_Fap"/>
</dbReference>
<dbReference type="AlphaFoldDB" id="A0A494THL6"/>
<keyword evidence="1" id="KW-0812">Transmembrane</keyword>
<dbReference type="EMBL" id="CP032829">
    <property type="protein sequence ID" value="AYJ86443.1"/>
    <property type="molecule type" value="Genomic_DNA"/>
</dbReference>
<proteinExistence type="predicted"/>
<evidence type="ECO:0000256" key="1">
    <source>
        <dbReference type="SAM" id="Phobius"/>
    </source>
</evidence>
<evidence type="ECO:0000313" key="3">
    <source>
        <dbReference type="Proteomes" id="UP000276254"/>
    </source>
</evidence>
<gene>
    <name evidence="2" type="ORF">D3Y57_11295</name>
</gene>
<dbReference type="Proteomes" id="UP000276254">
    <property type="component" value="Chromosome"/>
</dbReference>